<gene>
    <name evidence="2" type="ORF">VB776_06255</name>
</gene>
<accession>A0ABU5S1Z5</accession>
<keyword evidence="3" id="KW-1185">Reference proteome</keyword>
<evidence type="ECO:0000313" key="2">
    <source>
        <dbReference type="EMBL" id="MEA5402508.1"/>
    </source>
</evidence>
<dbReference type="PROSITE" id="PS51257">
    <property type="entry name" value="PROKAR_LIPOPROTEIN"/>
    <property type="match status" value="1"/>
</dbReference>
<dbReference type="RefSeq" id="WP_323327111.1">
    <property type="nucleotide sequence ID" value="NZ_JAYGIL010000006.1"/>
</dbReference>
<organism evidence="2 3">
    <name type="scientific">Arcicella gelida</name>
    <dbReference type="NCBI Taxonomy" id="2984195"/>
    <lineage>
        <taxon>Bacteria</taxon>
        <taxon>Pseudomonadati</taxon>
        <taxon>Bacteroidota</taxon>
        <taxon>Cytophagia</taxon>
        <taxon>Cytophagales</taxon>
        <taxon>Flectobacillaceae</taxon>
        <taxon>Arcicella</taxon>
    </lineage>
</organism>
<evidence type="ECO:0000313" key="3">
    <source>
        <dbReference type="Proteomes" id="UP001303899"/>
    </source>
</evidence>
<feature type="chain" id="PRO_5045608460" description="Lipoprotein" evidence="1">
    <location>
        <begin position="21"/>
        <end position="198"/>
    </location>
</feature>
<name>A0ABU5S1Z5_9BACT</name>
<proteinExistence type="predicted"/>
<dbReference type="Proteomes" id="UP001303899">
    <property type="component" value="Unassembled WGS sequence"/>
</dbReference>
<dbReference type="EMBL" id="JAYGIL010000006">
    <property type="protein sequence ID" value="MEA5402508.1"/>
    <property type="molecule type" value="Genomic_DNA"/>
</dbReference>
<feature type="signal peptide" evidence="1">
    <location>
        <begin position="1"/>
        <end position="20"/>
    </location>
</feature>
<comment type="caution">
    <text evidence="2">The sequence shown here is derived from an EMBL/GenBank/DDBJ whole genome shotgun (WGS) entry which is preliminary data.</text>
</comment>
<reference evidence="2 3" key="1">
    <citation type="submission" date="2023-12" db="EMBL/GenBank/DDBJ databases">
        <title>Novel species of the genus Arcicella isolated from rivers.</title>
        <authorList>
            <person name="Lu H."/>
        </authorList>
    </citation>
    <scope>NUCLEOTIDE SEQUENCE [LARGE SCALE GENOMIC DNA]</scope>
    <source>
        <strain evidence="2 3">DC2W</strain>
    </source>
</reference>
<sequence length="198" mass="21076">MKNLSALLLALFVLGFVSCAKEDNPSGTTTPVTPGTSEEPYFEYKINSSTAVHVDCSAIKFEATSGGSSVVLVVASSASTKSTFTFAFYGASAALDTVKTGTHPLLEYSSFTSPTTAIPMHLSVKVPQTTGGTDYFYSLAPSEATHKHTIKSITKAGVENGKRIYWVEGEYSCKGQQLPGTNTATISGKYRFKLLAMQ</sequence>
<protein>
    <recommendedName>
        <fullName evidence="4">Lipoprotein</fullName>
    </recommendedName>
</protein>
<keyword evidence="1" id="KW-0732">Signal</keyword>
<evidence type="ECO:0008006" key="4">
    <source>
        <dbReference type="Google" id="ProtNLM"/>
    </source>
</evidence>
<evidence type="ECO:0000256" key="1">
    <source>
        <dbReference type="SAM" id="SignalP"/>
    </source>
</evidence>